<dbReference type="PANTHER" id="PTHR31935">
    <property type="entry name" value="COILED-COIL DOMAIN-CONTAINING PROTEIN 13"/>
    <property type="match status" value="1"/>
</dbReference>
<comment type="caution">
    <text evidence="3">The sequence shown here is derived from an EMBL/GenBank/DDBJ whole genome shotgun (WGS) entry which is preliminary data.</text>
</comment>
<dbReference type="Proteomes" id="UP001152795">
    <property type="component" value="Unassembled WGS sequence"/>
</dbReference>
<sequence>MNIDSNGSDSLRQQFQLLQEQHKKKLLLRKQKLSTRTEVTEEQKPEYLNGGNSHGSIEDLDNLELQLNSDSNDGFSIQQTFEYDNKIRELKDENGRLYKLLAERDEEMRILRKQVNQERQAIAGIGPASDTAANRIMELSKKNRELASEIEKERRKAKQLSRKLTEMENQNSSMAAQVTKQSQGSKDATDQEKGNSQVLEEKLKQAIAKMAEYRNQCEILKKEAKIAQKVIAKECGEGVNVAAVLNDPSGWRGRQQQITTLQNKVNELKAQLNDAMRSKQGLPTNGSQNFNAQRVMTPSFHDEKHKQMLRKIEKNKKEEYEKVSGELHLLNEEHQKLQTKFDAAKTRNKILTSELKGLKEQIKMLVEKGAHDDELIAALMREQERLKKTVEKKNSQIAERSQSRQEKVQQDTELVATLTQLCKEREEKVTQLERELNSLAINLAETPARQHTRSADKATITDELANDRIPSPLLDYQQNSSETVVSKTHEVEAQPRRRRIVRSSSGKNSSASALPPTPPRSGSGRRKTSGMSSDGRYMSGSTQFEEYQTLYEATKVERDKLVELVALFQHREKEVQESTCKISSEVKTLQRQNVELEKRLARVQEQRSAQDKNSKKYQRQRTGTSEERSTEPYYVEELETQLAIQKDDNDALKEALESTLEGKKEDFQYYQDIVEQTKRVFLQGLHQYRQTSSPTTTSSGNTLRT</sequence>
<proteinExistence type="predicted"/>
<organism evidence="3 4">
    <name type="scientific">Paramuricea clavata</name>
    <name type="common">Red gorgonian</name>
    <name type="synonym">Violescent sea-whip</name>
    <dbReference type="NCBI Taxonomy" id="317549"/>
    <lineage>
        <taxon>Eukaryota</taxon>
        <taxon>Metazoa</taxon>
        <taxon>Cnidaria</taxon>
        <taxon>Anthozoa</taxon>
        <taxon>Octocorallia</taxon>
        <taxon>Malacalcyonacea</taxon>
        <taxon>Plexauridae</taxon>
        <taxon>Paramuricea</taxon>
    </lineage>
</organism>
<reference evidence="3" key="1">
    <citation type="submission" date="2020-04" db="EMBL/GenBank/DDBJ databases">
        <authorList>
            <person name="Alioto T."/>
            <person name="Alioto T."/>
            <person name="Gomez Garrido J."/>
        </authorList>
    </citation>
    <scope>NUCLEOTIDE SEQUENCE</scope>
    <source>
        <strain evidence="3">A484AB</strain>
    </source>
</reference>
<feature type="compositionally biased region" description="Basic and acidic residues" evidence="2">
    <location>
        <begin position="601"/>
        <end position="614"/>
    </location>
</feature>
<dbReference type="EMBL" id="CACRXK020001145">
    <property type="protein sequence ID" value="CAB3987255.1"/>
    <property type="molecule type" value="Genomic_DNA"/>
</dbReference>
<dbReference type="GO" id="GO:0034451">
    <property type="term" value="C:centriolar satellite"/>
    <property type="evidence" value="ECO:0007669"/>
    <property type="project" value="TreeGrafter"/>
</dbReference>
<feature type="compositionally biased region" description="Polar residues" evidence="2">
    <location>
        <begin position="476"/>
        <end position="486"/>
    </location>
</feature>
<feature type="region of interest" description="Disordered" evidence="2">
    <location>
        <begin position="447"/>
        <end position="540"/>
    </location>
</feature>
<dbReference type="PANTHER" id="PTHR31935:SF1">
    <property type="entry name" value="COILED-COIL DOMAIN-CONTAINING PROTEIN 13"/>
    <property type="match status" value="1"/>
</dbReference>
<evidence type="ECO:0000256" key="2">
    <source>
        <dbReference type="SAM" id="MobiDB-lite"/>
    </source>
</evidence>
<evidence type="ECO:0000256" key="1">
    <source>
        <dbReference type="SAM" id="Coils"/>
    </source>
</evidence>
<accession>A0A7D9DKA2</accession>
<evidence type="ECO:0000313" key="3">
    <source>
        <dbReference type="EMBL" id="CAB3987255.1"/>
    </source>
</evidence>
<protein>
    <submittedName>
        <fullName evidence="3">Uncharacterized protein</fullName>
    </submittedName>
</protein>
<dbReference type="InterPro" id="IPR038929">
    <property type="entry name" value="CCDC13"/>
</dbReference>
<dbReference type="GO" id="GO:0031122">
    <property type="term" value="P:cytoplasmic microtubule organization"/>
    <property type="evidence" value="ECO:0007669"/>
    <property type="project" value="TreeGrafter"/>
</dbReference>
<feature type="region of interest" description="Disordered" evidence="2">
    <location>
        <begin position="146"/>
        <end position="197"/>
    </location>
</feature>
<feature type="compositionally biased region" description="Low complexity" evidence="2">
    <location>
        <begin position="503"/>
        <end position="512"/>
    </location>
</feature>
<feature type="compositionally biased region" description="Basic and acidic residues" evidence="2">
    <location>
        <begin position="187"/>
        <end position="197"/>
    </location>
</feature>
<keyword evidence="1" id="KW-0175">Coiled coil</keyword>
<dbReference type="GO" id="GO:1905515">
    <property type="term" value="P:non-motile cilium assembly"/>
    <property type="evidence" value="ECO:0007669"/>
    <property type="project" value="TreeGrafter"/>
</dbReference>
<feature type="coiled-coil region" evidence="1">
    <location>
        <begin position="313"/>
        <end position="442"/>
    </location>
</feature>
<feature type="region of interest" description="Disordered" evidence="2">
    <location>
        <begin position="601"/>
        <end position="630"/>
    </location>
</feature>
<dbReference type="AlphaFoldDB" id="A0A7D9DKA2"/>
<feature type="region of interest" description="Disordered" evidence="2">
    <location>
        <begin position="32"/>
        <end position="55"/>
    </location>
</feature>
<evidence type="ECO:0000313" key="4">
    <source>
        <dbReference type="Proteomes" id="UP001152795"/>
    </source>
</evidence>
<name>A0A7D9DKA2_PARCT</name>
<dbReference type="OrthoDB" id="10258312at2759"/>
<gene>
    <name evidence="3" type="ORF">PACLA_8A010919</name>
</gene>
<feature type="compositionally biased region" description="Polar residues" evidence="2">
    <location>
        <begin position="167"/>
        <end position="186"/>
    </location>
</feature>
<keyword evidence="4" id="KW-1185">Reference proteome</keyword>